<comment type="caution">
    <text evidence="1">The sequence shown here is derived from an EMBL/GenBank/DDBJ whole genome shotgun (WGS) entry which is preliminary data.</text>
</comment>
<dbReference type="Proteomes" id="UP001320420">
    <property type="component" value="Unassembled WGS sequence"/>
</dbReference>
<accession>A0AAN9YS39</accession>
<dbReference type="AlphaFoldDB" id="A0AAN9YS39"/>
<organism evidence="1 2">
    <name type="scientific">Diatrype stigma</name>
    <dbReference type="NCBI Taxonomy" id="117547"/>
    <lineage>
        <taxon>Eukaryota</taxon>
        <taxon>Fungi</taxon>
        <taxon>Dikarya</taxon>
        <taxon>Ascomycota</taxon>
        <taxon>Pezizomycotina</taxon>
        <taxon>Sordariomycetes</taxon>
        <taxon>Xylariomycetidae</taxon>
        <taxon>Xylariales</taxon>
        <taxon>Diatrypaceae</taxon>
        <taxon>Diatrype</taxon>
    </lineage>
</organism>
<keyword evidence="2" id="KW-1185">Reference proteome</keyword>
<evidence type="ECO:0000313" key="1">
    <source>
        <dbReference type="EMBL" id="KAK7751820.1"/>
    </source>
</evidence>
<dbReference type="Gene3D" id="3.40.50.1110">
    <property type="entry name" value="SGNH hydrolase"/>
    <property type="match status" value="1"/>
</dbReference>
<gene>
    <name evidence="1" type="ORF">SLS62_006306</name>
</gene>
<sequence length="159" mass="17454">MHESYSSNDGCVSAEDLKQSLKSLAKFKQRSFETSSTTHIPLLQTCTDEPEIVLLGDSMIERMTTTGDSPSFQPWPSETLLSHESIVSLSAALNDQSINRLSNVFNAGVGGDKFENILYRLAGGDSSEDRPPLPGLLDVLQLRNVKLWDSFTGETSRTT</sequence>
<protein>
    <submittedName>
        <fullName evidence="1">Uncharacterized protein</fullName>
    </submittedName>
</protein>
<evidence type="ECO:0000313" key="2">
    <source>
        <dbReference type="Proteomes" id="UP001320420"/>
    </source>
</evidence>
<dbReference type="SUPFAM" id="SSF52266">
    <property type="entry name" value="SGNH hydrolase"/>
    <property type="match status" value="1"/>
</dbReference>
<reference evidence="1 2" key="1">
    <citation type="submission" date="2024-02" db="EMBL/GenBank/DDBJ databases">
        <title>De novo assembly and annotation of 12 fungi associated with fruit tree decline syndrome in Ontario, Canada.</title>
        <authorList>
            <person name="Sulman M."/>
            <person name="Ellouze W."/>
            <person name="Ilyukhin E."/>
        </authorList>
    </citation>
    <scope>NUCLEOTIDE SEQUENCE [LARGE SCALE GENOMIC DNA]</scope>
    <source>
        <strain evidence="1 2">M11/M66-122</strain>
    </source>
</reference>
<proteinExistence type="predicted"/>
<name>A0AAN9YS39_9PEZI</name>
<dbReference type="EMBL" id="JAKJXP020000045">
    <property type="protein sequence ID" value="KAK7751820.1"/>
    <property type="molecule type" value="Genomic_DNA"/>
</dbReference>
<dbReference type="InterPro" id="IPR036514">
    <property type="entry name" value="SGNH_hydro_sf"/>
</dbReference>